<dbReference type="EMBL" id="ML976993">
    <property type="protein sequence ID" value="KAF1955859.1"/>
    <property type="molecule type" value="Genomic_DNA"/>
</dbReference>
<protein>
    <recommendedName>
        <fullName evidence="4">Apple domain-containing protein</fullName>
    </recommendedName>
</protein>
<dbReference type="Proteomes" id="UP000800035">
    <property type="component" value="Unassembled WGS sequence"/>
</dbReference>
<feature type="compositionally biased region" description="Low complexity" evidence="1">
    <location>
        <begin position="60"/>
        <end position="74"/>
    </location>
</feature>
<organism evidence="2 3">
    <name type="scientific">Byssothecium circinans</name>
    <dbReference type="NCBI Taxonomy" id="147558"/>
    <lineage>
        <taxon>Eukaryota</taxon>
        <taxon>Fungi</taxon>
        <taxon>Dikarya</taxon>
        <taxon>Ascomycota</taxon>
        <taxon>Pezizomycotina</taxon>
        <taxon>Dothideomycetes</taxon>
        <taxon>Pleosporomycetidae</taxon>
        <taxon>Pleosporales</taxon>
        <taxon>Massarineae</taxon>
        <taxon>Massarinaceae</taxon>
        <taxon>Byssothecium</taxon>
    </lineage>
</organism>
<gene>
    <name evidence="2" type="ORF">CC80DRAFT_492806</name>
</gene>
<accession>A0A6A5TVU1</accession>
<keyword evidence="3" id="KW-1185">Reference proteome</keyword>
<proteinExistence type="predicted"/>
<feature type="region of interest" description="Disordered" evidence="1">
    <location>
        <begin position="33"/>
        <end position="76"/>
    </location>
</feature>
<sequence>MDASSIRLTGLFTRHRHRLGNDRWLHRQSNRVEFPSCKPSPPSSPSSSSASTPPHPPSCSAPANTTTPNPTNSTVERITCDATTSRSARYSTVASVPYKVFCHVDWVQYDIVATLALTTSECIESCWTYNGYNPGGDRECVGATWVPDWGVDVQAAWKLVNRPSNCFLKSKVEGFPASKVGWVDAVGLCLEGKCPAENT</sequence>
<evidence type="ECO:0000313" key="3">
    <source>
        <dbReference type="Proteomes" id="UP000800035"/>
    </source>
</evidence>
<reference evidence="2" key="1">
    <citation type="journal article" date="2020" name="Stud. Mycol.">
        <title>101 Dothideomycetes genomes: a test case for predicting lifestyles and emergence of pathogens.</title>
        <authorList>
            <person name="Haridas S."/>
            <person name="Albert R."/>
            <person name="Binder M."/>
            <person name="Bloem J."/>
            <person name="Labutti K."/>
            <person name="Salamov A."/>
            <person name="Andreopoulos B."/>
            <person name="Baker S."/>
            <person name="Barry K."/>
            <person name="Bills G."/>
            <person name="Bluhm B."/>
            <person name="Cannon C."/>
            <person name="Castanera R."/>
            <person name="Culley D."/>
            <person name="Daum C."/>
            <person name="Ezra D."/>
            <person name="Gonzalez J."/>
            <person name="Henrissat B."/>
            <person name="Kuo A."/>
            <person name="Liang C."/>
            <person name="Lipzen A."/>
            <person name="Lutzoni F."/>
            <person name="Magnuson J."/>
            <person name="Mondo S."/>
            <person name="Nolan M."/>
            <person name="Ohm R."/>
            <person name="Pangilinan J."/>
            <person name="Park H.-J."/>
            <person name="Ramirez L."/>
            <person name="Alfaro M."/>
            <person name="Sun H."/>
            <person name="Tritt A."/>
            <person name="Yoshinaga Y."/>
            <person name="Zwiers L.-H."/>
            <person name="Turgeon B."/>
            <person name="Goodwin S."/>
            <person name="Spatafora J."/>
            <person name="Crous P."/>
            <person name="Grigoriev I."/>
        </authorList>
    </citation>
    <scope>NUCLEOTIDE SEQUENCE</scope>
    <source>
        <strain evidence="2">CBS 675.92</strain>
    </source>
</reference>
<evidence type="ECO:0008006" key="4">
    <source>
        <dbReference type="Google" id="ProtNLM"/>
    </source>
</evidence>
<dbReference type="OrthoDB" id="5358884at2759"/>
<dbReference type="AlphaFoldDB" id="A0A6A5TVU1"/>
<name>A0A6A5TVU1_9PLEO</name>
<evidence type="ECO:0000256" key="1">
    <source>
        <dbReference type="SAM" id="MobiDB-lite"/>
    </source>
</evidence>
<evidence type="ECO:0000313" key="2">
    <source>
        <dbReference type="EMBL" id="KAF1955859.1"/>
    </source>
</evidence>